<dbReference type="EMBL" id="CP015136">
    <property type="protein sequence ID" value="AMY10458.1"/>
    <property type="molecule type" value="Genomic_DNA"/>
</dbReference>
<name>A0A143PQQ8_LUTPR</name>
<organism evidence="9 10">
    <name type="scientific">Luteitalea pratensis</name>
    <dbReference type="NCBI Taxonomy" id="1855912"/>
    <lineage>
        <taxon>Bacteria</taxon>
        <taxon>Pseudomonadati</taxon>
        <taxon>Acidobacteriota</taxon>
        <taxon>Vicinamibacteria</taxon>
        <taxon>Vicinamibacterales</taxon>
        <taxon>Vicinamibacteraceae</taxon>
        <taxon>Luteitalea</taxon>
    </lineage>
</organism>
<dbReference type="PANTHER" id="PTHR11108">
    <property type="entry name" value="FERROCHELATASE"/>
    <property type="match status" value="1"/>
</dbReference>
<comment type="catalytic activity">
    <reaction evidence="7">
        <text>heme b + 2 H(+) = protoporphyrin IX + Fe(2+)</text>
        <dbReference type="Rhea" id="RHEA:22584"/>
        <dbReference type="ChEBI" id="CHEBI:15378"/>
        <dbReference type="ChEBI" id="CHEBI:29033"/>
        <dbReference type="ChEBI" id="CHEBI:57306"/>
        <dbReference type="ChEBI" id="CHEBI:60344"/>
        <dbReference type="EC" id="4.98.1.1"/>
    </reaction>
</comment>
<dbReference type="GO" id="GO:0004325">
    <property type="term" value="F:ferrochelatase activity"/>
    <property type="evidence" value="ECO:0007669"/>
    <property type="project" value="UniProtKB-UniRule"/>
</dbReference>
<keyword evidence="7" id="KW-0479">Metal-binding</keyword>
<keyword evidence="10" id="KW-1185">Reference proteome</keyword>
<dbReference type="Gene3D" id="3.40.50.1400">
    <property type="match status" value="2"/>
</dbReference>
<keyword evidence="2 7" id="KW-0408">Iron</keyword>
<comment type="catalytic activity">
    <reaction evidence="6">
        <text>Fe-coproporphyrin III + 2 H(+) = coproporphyrin III + Fe(2+)</text>
        <dbReference type="Rhea" id="RHEA:49572"/>
        <dbReference type="ChEBI" id="CHEBI:15378"/>
        <dbReference type="ChEBI" id="CHEBI:29033"/>
        <dbReference type="ChEBI" id="CHEBI:68438"/>
        <dbReference type="ChEBI" id="CHEBI:131725"/>
        <dbReference type="EC" id="4.99.1.9"/>
    </reaction>
    <physiologicalReaction direction="right-to-left" evidence="6">
        <dbReference type="Rhea" id="RHEA:49574"/>
    </physiologicalReaction>
</comment>
<dbReference type="GO" id="GO:0046872">
    <property type="term" value="F:metal ion binding"/>
    <property type="evidence" value="ECO:0007669"/>
    <property type="project" value="UniProtKB-KW"/>
</dbReference>
<comment type="subcellular location">
    <subcellularLocation>
        <location evidence="7">Cytoplasm</location>
    </subcellularLocation>
</comment>
<dbReference type="RefSeq" id="WP_110172098.1">
    <property type="nucleotide sequence ID" value="NZ_CP015136.1"/>
</dbReference>
<evidence type="ECO:0000256" key="6">
    <source>
        <dbReference type="ARBA" id="ARBA00024536"/>
    </source>
</evidence>
<dbReference type="SUPFAM" id="SSF53800">
    <property type="entry name" value="Chelatase"/>
    <property type="match status" value="1"/>
</dbReference>
<evidence type="ECO:0000256" key="4">
    <source>
        <dbReference type="ARBA" id="ARBA00023239"/>
    </source>
</evidence>
<gene>
    <name evidence="9" type="primary">hemH_2</name>
    <name evidence="7" type="synonym">hemH</name>
    <name evidence="9" type="ORF">LuPra_03691</name>
</gene>
<evidence type="ECO:0000256" key="3">
    <source>
        <dbReference type="ARBA" id="ARBA00023133"/>
    </source>
</evidence>
<feature type="binding site" evidence="7">
    <location>
        <position position="267"/>
    </location>
    <ligand>
        <name>Fe(2+)</name>
        <dbReference type="ChEBI" id="CHEBI:29033"/>
    </ligand>
</feature>
<dbReference type="InterPro" id="IPR033644">
    <property type="entry name" value="Ferrochelatase_C"/>
</dbReference>
<evidence type="ECO:0000256" key="8">
    <source>
        <dbReference type="RuleBase" id="RU004185"/>
    </source>
</evidence>
<evidence type="ECO:0000256" key="5">
    <source>
        <dbReference type="ARBA" id="ARBA00023244"/>
    </source>
</evidence>
<evidence type="ECO:0000256" key="7">
    <source>
        <dbReference type="HAMAP-Rule" id="MF_00323"/>
    </source>
</evidence>
<dbReference type="InterPro" id="IPR033659">
    <property type="entry name" value="Ferrochelatase_N"/>
</dbReference>
<dbReference type="InterPro" id="IPR001015">
    <property type="entry name" value="Ferrochelatase"/>
</dbReference>
<keyword evidence="3 7" id="KW-0350">Heme biosynthesis</keyword>
<evidence type="ECO:0000256" key="1">
    <source>
        <dbReference type="ARBA" id="ARBA00007718"/>
    </source>
</evidence>
<dbReference type="OrthoDB" id="9776380at2"/>
<protein>
    <recommendedName>
        <fullName evidence="7">Ferrochelatase</fullName>
        <ecNumber evidence="7">4.98.1.1</ecNumber>
    </recommendedName>
    <alternativeName>
        <fullName evidence="7">Heme synthase</fullName>
    </alternativeName>
    <alternativeName>
        <fullName evidence="7">Protoheme ferro-lyase</fullName>
    </alternativeName>
</protein>
<dbReference type="Pfam" id="PF00762">
    <property type="entry name" value="Ferrochelatase"/>
    <property type="match status" value="1"/>
</dbReference>
<sequence>MPAPFDAVLLVSFGGPQGPDDIRPFLANVLRGRRIPPQRIEEVAHHYELFGGVSPITQYTNDQAEGLRQHLAGRGLVLPVYVGMRNWTPLLPDVLAQMAQDGVRRAIGVVAAAHRSYSSCTQYRHNVLQAREAVFAAGRTPVDVTYVGDWHLHEGFLTAVADLVVVARDTLPPGVQGTARLVFTAHSVPTTMAGAEAYRLQLRNSAAEVARRLGINDWDLVFQSRSGRPEDPWLAPDVNDYLRQQHARGGLQAVILSPIGFVCDHIEVLYDLDHEARETCDALGLPMVRASAVNAHPAFVDALADMVVRTWEMYKRGRPLTLVHPDHPDALELPPPVSPTVR</sequence>
<dbReference type="CDD" id="cd00419">
    <property type="entry name" value="Ferrochelatase_C"/>
    <property type="match status" value="1"/>
</dbReference>
<accession>A0A143PQQ8</accession>
<dbReference type="EC" id="4.98.1.1" evidence="7"/>
<dbReference type="PATRIC" id="fig|1813736.3.peg.3899"/>
<feature type="binding site" evidence="7">
    <location>
        <position position="186"/>
    </location>
    <ligand>
        <name>Fe(2+)</name>
        <dbReference type="ChEBI" id="CHEBI:29033"/>
    </ligand>
</feature>
<keyword evidence="7" id="KW-0963">Cytoplasm</keyword>
<evidence type="ECO:0000313" key="10">
    <source>
        <dbReference type="Proteomes" id="UP000076079"/>
    </source>
</evidence>
<reference evidence="10" key="2">
    <citation type="submission" date="2016-04" db="EMBL/GenBank/DDBJ databases">
        <title>First Complete Genome Sequence of a Subdivision 6 Acidobacterium.</title>
        <authorList>
            <person name="Huang S."/>
            <person name="Vieira S."/>
            <person name="Bunk B."/>
            <person name="Riedel T."/>
            <person name="Sproeer C."/>
            <person name="Overmann J."/>
        </authorList>
    </citation>
    <scope>NUCLEOTIDE SEQUENCE [LARGE SCALE GENOMIC DNA]</scope>
    <source>
        <strain evidence="10">DSM 100886 HEG_-6_39</strain>
    </source>
</reference>
<keyword evidence="5 7" id="KW-0627">Porphyrin biosynthesis</keyword>
<dbReference type="KEGG" id="abac:LuPra_03691"/>
<proteinExistence type="inferred from homology"/>
<keyword evidence="4 7" id="KW-0456">Lyase</keyword>
<dbReference type="PANTHER" id="PTHR11108:SF1">
    <property type="entry name" value="FERROCHELATASE, MITOCHONDRIAL"/>
    <property type="match status" value="1"/>
</dbReference>
<dbReference type="UniPathway" id="UPA00252">
    <property type="reaction ID" value="UER00325"/>
</dbReference>
<evidence type="ECO:0000313" key="9">
    <source>
        <dbReference type="EMBL" id="AMY10458.1"/>
    </source>
</evidence>
<reference evidence="9 10" key="1">
    <citation type="journal article" date="2016" name="Genome Announc.">
        <title>First Complete Genome Sequence of a Subdivision 6 Acidobacterium Strain.</title>
        <authorList>
            <person name="Huang S."/>
            <person name="Vieira S."/>
            <person name="Bunk B."/>
            <person name="Riedel T."/>
            <person name="Sproer C."/>
            <person name="Overmann J."/>
        </authorList>
    </citation>
    <scope>NUCLEOTIDE SEQUENCE [LARGE SCALE GENOMIC DNA]</scope>
    <source>
        <strain evidence="10">DSM 100886 HEG_-6_39</strain>
    </source>
</reference>
<dbReference type="CDD" id="cd03411">
    <property type="entry name" value="Ferrochelatase_N"/>
    <property type="match status" value="1"/>
</dbReference>
<dbReference type="Proteomes" id="UP000076079">
    <property type="component" value="Chromosome"/>
</dbReference>
<dbReference type="STRING" id="1855912.LuPra_03691"/>
<dbReference type="GO" id="GO:0006783">
    <property type="term" value="P:heme biosynthetic process"/>
    <property type="evidence" value="ECO:0007669"/>
    <property type="project" value="UniProtKB-UniRule"/>
</dbReference>
<comment type="function">
    <text evidence="7">Catalyzes the ferrous insertion into protoporphyrin IX.</text>
</comment>
<dbReference type="NCBIfam" id="TIGR00109">
    <property type="entry name" value="hemH"/>
    <property type="match status" value="1"/>
</dbReference>
<dbReference type="GO" id="GO:0005737">
    <property type="term" value="C:cytoplasm"/>
    <property type="evidence" value="ECO:0007669"/>
    <property type="project" value="UniProtKB-SubCell"/>
</dbReference>
<comment type="pathway">
    <text evidence="7">Porphyrin-containing compound metabolism; protoheme biosynthesis; protoheme from protoporphyrin-IX: step 1/1.</text>
</comment>
<dbReference type="HAMAP" id="MF_00323">
    <property type="entry name" value="Ferrochelatase"/>
    <property type="match status" value="1"/>
</dbReference>
<comment type="similarity">
    <text evidence="1 7 8">Belongs to the ferrochelatase family.</text>
</comment>
<evidence type="ECO:0000256" key="2">
    <source>
        <dbReference type="ARBA" id="ARBA00023004"/>
    </source>
</evidence>
<dbReference type="AlphaFoldDB" id="A0A143PQQ8"/>